<protein>
    <recommendedName>
        <fullName evidence="1">DJ-1/PfpI domain-containing protein</fullName>
    </recommendedName>
</protein>
<dbReference type="EMBL" id="BAAAQT010000005">
    <property type="protein sequence ID" value="GAA2172961.1"/>
    <property type="molecule type" value="Genomic_DNA"/>
</dbReference>
<comment type="caution">
    <text evidence="2">The sequence shown here is derived from an EMBL/GenBank/DDBJ whole genome shotgun (WGS) entry which is preliminary data.</text>
</comment>
<dbReference type="Pfam" id="PF01965">
    <property type="entry name" value="DJ-1_PfpI"/>
    <property type="match status" value="1"/>
</dbReference>
<feature type="domain" description="DJ-1/PfpI" evidence="1">
    <location>
        <begin position="12"/>
        <end position="127"/>
    </location>
</feature>
<dbReference type="Proteomes" id="UP001501599">
    <property type="component" value="Unassembled WGS sequence"/>
</dbReference>
<reference evidence="2 3" key="1">
    <citation type="journal article" date="2019" name="Int. J. Syst. Evol. Microbiol.">
        <title>The Global Catalogue of Microorganisms (GCM) 10K type strain sequencing project: providing services to taxonomists for standard genome sequencing and annotation.</title>
        <authorList>
            <consortium name="The Broad Institute Genomics Platform"/>
            <consortium name="The Broad Institute Genome Sequencing Center for Infectious Disease"/>
            <person name="Wu L."/>
            <person name="Ma J."/>
        </authorList>
    </citation>
    <scope>NUCLEOTIDE SEQUENCE [LARGE SCALE GENOMIC DNA]</scope>
    <source>
        <strain evidence="2 3">JCM 16026</strain>
    </source>
</reference>
<evidence type="ECO:0000313" key="2">
    <source>
        <dbReference type="EMBL" id="GAA2172961.1"/>
    </source>
</evidence>
<accession>A0ABN3AP47</accession>
<keyword evidence="3" id="KW-1185">Reference proteome</keyword>
<dbReference type="InterPro" id="IPR002818">
    <property type="entry name" value="DJ-1/PfpI"/>
</dbReference>
<proteinExistence type="predicted"/>
<dbReference type="SUPFAM" id="SSF52317">
    <property type="entry name" value="Class I glutamine amidotransferase-like"/>
    <property type="match status" value="1"/>
</dbReference>
<sequence length="156" mass="15593">MSTRILHVVANAQHGTALAELVDAWRVLEAAGFEQLLVSPAGGAADVDVDSPAGRAWTEDAARRVLLARTAAPGQIDAGDFDAVVCAAGADDDTVHASGGLERVVRGVAVDGGAVVAIGHADCALVRLSGAADGARPIAVGAVEAARALVARLATR</sequence>
<gene>
    <name evidence="2" type="ORF">GCM10009846_12980</name>
</gene>
<organism evidence="2 3">
    <name type="scientific">Agrococcus versicolor</name>
    <dbReference type="NCBI Taxonomy" id="501482"/>
    <lineage>
        <taxon>Bacteria</taxon>
        <taxon>Bacillati</taxon>
        <taxon>Actinomycetota</taxon>
        <taxon>Actinomycetes</taxon>
        <taxon>Micrococcales</taxon>
        <taxon>Microbacteriaceae</taxon>
        <taxon>Agrococcus</taxon>
    </lineage>
</organism>
<dbReference type="Gene3D" id="3.40.50.880">
    <property type="match status" value="1"/>
</dbReference>
<dbReference type="InterPro" id="IPR029062">
    <property type="entry name" value="Class_I_gatase-like"/>
</dbReference>
<evidence type="ECO:0000259" key="1">
    <source>
        <dbReference type="Pfam" id="PF01965"/>
    </source>
</evidence>
<name>A0ABN3AP47_9MICO</name>
<dbReference type="RefSeq" id="WP_344341809.1">
    <property type="nucleotide sequence ID" value="NZ_BAAAQT010000005.1"/>
</dbReference>
<evidence type="ECO:0000313" key="3">
    <source>
        <dbReference type="Proteomes" id="UP001501599"/>
    </source>
</evidence>